<gene>
    <name evidence="2" type="ORF">ENE74_03065</name>
</gene>
<sequence length="254" mass="25778">MLWDRNMSIGCALALVMGTLAAAPLAAETIVVRASGPSAKGFPPGRKLADSGSIALKGGDVVTLLDGRGTRTLRGPGTFSLAATATAGTDSRTSLASLLETKRVRRARTGAVRGGVAEDAAAPRSPNLWYVDISQASTACVPDPANVRLWRPDIASAATVTITATSGGGSAPVAFAAGEAVASWPATLPVTEGARYRLSWNGLARPVDIGFSLMGTDAGGLETMASTLIARKCDAQLALLVETVALPDPAPDAP</sequence>
<feature type="signal peptide" evidence="1">
    <location>
        <begin position="1"/>
        <end position="22"/>
    </location>
</feature>
<evidence type="ECO:0000256" key="1">
    <source>
        <dbReference type="SAM" id="SignalP"/>
    </source>
</evidence>
<dbReference type="InterPro" id="IPR010916">
    <property type="entry name" value="TonB_box_CS"/>
</dbReference>
<reference evidence="2 3" key="1">
    <citation type="submission" date="2019-01" db="EMBL/GenBank/DDBJ databases">
        <authorList>
            <person name="Chen W.-M."/>
        </authorList>
    </citation>
    <scope>NUCLEOTIDE SEQUENCE [LARGE SCALE GENOMIC DNA]</scope>
    <source>
        <strain evidence="2 3">TLA-22</strain>
    </source>
</reference>
<name>A0A437JCF2_9SPHN</name>
<proteinExistence type="predicted"/>
<dbReference type="EMBL" id="RZUL01000001">
    <property type="protein sequence ID" value="RVT43608.1"/>
    <property type="molecule type" value="Genomic_DNA"/>
</dbReference>
<dbReference type="Proteomes" id="UP000282977">
    <property type="component" value="Unassembled WGS sequence"/>
</dbReference>
<dbReference type="OrthoDB" id="8060097at2"/>
<protein>
    <submittedName>
        <fullName evidence="2">Uncharacterized protein</fullName>
    </submittedName>
</protein>
<keyword evidence="1" id="KW-0732">Signal</keyword>
<accession>A0A437JCF2</accession>
<feature type="chain" id="PRO_5019113928" evidence="1">
    <location>
        <begin position="23"/>
        <end position="254"/>
    </location>
</feature>
<dbReference type="PROSITE" id="PS00430">
    <property type="entry name" value="TONB_DEPENDENT_REC_1"/>
    <property type="match status" value="1"/>
</dbReference>
<evidence type="ECO:0000313" key="2">
    <source>
        <dbReference type="EMBL" id="RVT43608.1"/>
    </source>
</evidence>
<organism evidence="2 3">
    <name type="scientific">Sphingobium algorifonticola</name>
    <dbReference type="NCBI Taxonomy" id="2008318"/>
    <lineage>
        <taxon>Bacteria</taxon>
        <taxon>Pseudomonadati</taxon>
        <taxon>Pseudomonadota</taxon>
        <taxon>Alphaproteobacteria</taxon>
        <taxon>Sphingomonadales</taxon>
        <taxon>Sphingomonadaceae</taxon>
        <taxon>Sphingobium</taxon>
    </lineage>
</organism>
<evidence type="ECO:0000313" key="3">
    <source>
        <dbReference type="Proteomes" id="UP000282977"/>
    </source>
</evidence>
<comment type="caution">
    <text evidence="2">The sequence shown here is derived from an EMBL/GenBank/DDBJ whole genome shotgun (WGS) entry which is preliminary data.</text>
</comment>
<dbReference type="AlphaFoldDB" id="A0A437JCF2"/>
<dbReference type="RefSeq" id="WP_127689148.1">
    <property type="nucleotide sequence ID" value="NZ_RZUL01000001.1"/>
</dbReference>
<keyword evidence="3" id="KW-1185">Reference proteome</keyword>